<dbReference type="AlphaFoldDB" id="A0A7W6NMH1"/>
<comment type="similarity">
    <text evidence="1">Belongs to the ParB family.</text>
</comment>
<keyword evidence="5" id="KW-1185">Reference proteome</keyword>
<name>A0A7W6NMH1_9HYPH</name>
<feature type="domain" description="ParB-like N-terminal" evidence="3">
    <location>
        <begin position="55"/>
        <end position="146"/>
    </location>
</feature>
<organism evidence="4 5">
    <name type="scientific">Gellertiella hungarica</name>
    <dbReference type="NCBI Taxonomy" id="1572859"/>
    <lineage>
        <taxon>Bacteria</taxon>
        <taxon>Pseudomonadati</taxon>
        <taxon>Pseudomonadota</taxon>
        <taxon>Alphaproteobacteria</taxon>
        <taxon>Hyphomicrobiales</taxon>
        <taxon>Rhizobiaceae</taxon>
        <taxon>Gellertiella</taxon>
    </lineage>
</organism>
<feature type="region of interest" description="Disordered" evidence="2">
    <location>
        <begin position="258"/>
        <end position="277"/>
    </location>
</feature>
<dbReference type="PANTHER" id="PTHR33375">
    <property type="entry name" value="CHROMOSOME-PARTITIONING PROTEIN PARB-RELATED"/>
    <property type="match status" value="1"/>
</dbReference>
<dbReference type="Pfam" id="PF07506">
    <property type="entry name" value="RepB"/>
    <property type="match status" value="1"/>
</dbReference>
<dbReference type="InterPro" id="IPR004437">
    <property type="entry name" value="ParB/RepB/Spo0J"/>
</dbReference>
<comment type="caution">
    <text evidence="4">The sequence shown here is derived from an EMBL/GenBank/DDBJ whole genome shotgun (WGS) entry which is preliminary data.</text>
</comment>
<evidence type="ECO:0000313" key="5">
    <source>
        <dbReference type="Proteomes" id="UP000528286"/>
    </source>
</evidence>
<evidence type="ECO:0000313" key="4">
    <source>
        <dbReference type="EMBL" id="MBB4066624.1"/>
    </source>
</evidence>
<gene>
    <name evidence="4" type="ORF">GGR23_003841</name>
</gene>
<dbReference type="NCBIfam" id="TIGR03454">
    <property type="entry name" value="partition_RepB"/>
    <property type="match status" value="1"/>
</dbReference>
<dbReference type="Proteomes" id="UP000528286">
    <property type="component" value="Unassembled WGS sequence"/>
</dbReference>
<dbReference type="SUPFAM" id="SSF109709">
    <property type="entry name" value="KorB DNA-binding domain-like"/>
    <property type="match status" value="1"/>
</dbReference>
<evidence type="ECO:0000259" key="3">
    <source>
        <dbReference type="SMART" id="SM00470"/>
    </source>
</evidence>
<accession>A0A7W6NMH1</accession>
<evidence type="ECO:0000256" key="1">
    <source>
        <dbReference type="ARBA" id="ARBA00006295"/>
    </source>
</evidence>
<dbReference type="EMBL" id="JACIEZ010000010">
    <property type="protein sequence ID" value="MBB4066624.1"/>
    <property type="molecule type" value="Genomic_DNA"/>
</dbReference>
<dbReference type="InterPro" id="IPR017819">
    <property type="entry name" value="Plasmid_partition_RepB"/>
</dbReference>
<proteinExistence type="inferred from homology"/>
<dbReference type="GO" id="GO:0003677">
    <property type="term" value="F:DNA binding"/>
    <property type="evidence" value="ECO:0007669"/>
    <property type="project" value="InterPro"/>
</dbReference>
<sequence length="325" mass="36107">MARKNPFANLMDDKADEALRPKLDYTIKGASRSILSSIDEMAERADKLLEGLTVVEVDPAQIDGSFVKDRLAEDDEEYRILLEAIREQQQQSPVLLRPHPRQPGRYMVVFGHRRVRAARDLGRKVRAVVREISDREHVVAQGQENSARANLSFIEKALFAGALARLNYDGDNQTVMAALSVDRATLSKLLSVSALPAPILEAIGPARGIGRDRWYELKILLERKPALEAALAAVADPAFRSIPSSDDRFHRVVAEAKSAGKAAKPKPKPVSRSWASEDRRLAAEMKSDGKNYTLALKARDAVGFGEYMAENLASLYEAYRRSRES</sequence>
<dbReference type="PANTHER" id="PTHR33375:SF1">
    <property type="entry name" value="CHROMOSOME-PARTITIONING PROTEIN PARB-RELATED"/>
    <property type="match status" value="1"/>
</dbReference>
<dbReference type="GO" id="GO:0007059">
    <property type="term" value="P:chromosome segregation"/>
    <property type="evidence" value="ECO:0007669"/>
    <property type="project" value="TreeGrafter"/>
</dbReference>
<protein>
    <submittedName>
        <fullName evidence="4">ParB family chromosome partitioning protein</fullName>
    </submittedName>
</protein>
<dbReference type="InterPro" id="IPR003115">
    <property type="entry name" value="ParB_N"/>
</dbReference>
<dbReference type="NCBIfam" id="TIGR00180">
    <property type="entry name" value="parB_part"/>
    <property type="match status" value="1"/>
</dbReference>
<dbReference type="SMART" id="SM00470">
    <property type="entry name" value="ParB"/>
    <property type="match status" value="1"/>
</dbReference>
<evidence type="ECO:0000256" key="2">
    <source>
        <dbReference type="SAM" id="MobiDB-lite"/>
    </source>
</evidence>
<dbReference type="Pfam" id="PF02195">
    <property type="entry name" value="ParB_N"/>
    <property type="match status" value="1"/>
</dbReference>
<dbReference type="InterPro" id="IPR037972">
    <property type="entry name" value="RepB_N"/>
</dbReference>
<dbReference type="InterPro" id="IPR011111">
    <property type="entry name" value="Plasmid_RepB"/>
</dbReference>
<dbReference type="InterPro" id="IPR050336">
    <property type="entry name" value="Chromosome_partition/occlusion"/>
</dbReference>
<dbReference type="SUPFAM" id="SSF110849">
    <property type="entry name" value="ParB/Sulfiredoxin"/>
    <property type="match status" value="1"/>
</dbReference>
<dbReference type="Gene3D" id="3.90.1530.30">
    <property type="match status" value="1"/>
</dbReference>
<dbReference type="Gene3D" id="1.10.10.2830">
    <property type="match status" value="1"/>
</dbReference>
<dbReference type="InterPro" id="IPR036086">
    <property type="entry name" value="ParB/Sulfiredoxin_sf"/>
</dbReference>
<dbReference type="RefSeq" id="WP_183367879.1">
    <property type="nucleotide sequence ID" value="NZ_JACIEZ010000010.1"/>
</dbReference>
<dbReference type="CDD" id="cd16405">
    <property type="entry name" value="RepB_like_N"/>
    <property type="match status" value="1"/>
</dbReference>
<reference evidence="4 5" key="1">
    <citation type="submission" date="2020-08" db="EMBL/GenBank/DDBJ databases">
        <title>Genomic Encyclopedia of Type Strains, Phase IV (KMG-IV): sequencing the most valuable type-strain genomes for metagenomic binning, comparative biology and taxonomic classification.</title>
        <authorList>
            <person name="Goeker M."/>
        </authorList>
    </citation>
    <scope>NUCLEOTIDE SEQUENCE [LARGE SCALE GENOMIC DNA]</scope>
    <source>
        <strain evidence="4 5">DSM 29853</strain>
    </source>
</reference>
<dbReference type="GO" id="GO:0005694">
    <property type="term" value="C:chromosome"/>
    <property type="evidence" value="ECO:0007669"/>
    <property type="project" value="TreeGrafter"/>
</dbReference>